<keyword evidence="2" id="KW-1185">Reference proteome</keyword>
<reference evidence="1" key="1">
    <citation type="submission" date="2021-06" db="EMBL/GenBank/DDBJ databases">
        <authorList>
            <person name="Kallberg Y."/>
            <person name="Tangrot J."/>
            <person name="Rosling A."/>
        </authorList>
    </citation>
    <scope>NUCLEOTIDE SEQUENCE</scope>
    <source>
        <strain evidence="1">MA461A</strain>
    </source>
</reference>
<dbReference type="Proteomes" id="UP000789920">
    <property type="component" value="Unassembled WGS sequence"/>
</dbReference>
<evidence type="ECO:0000313" key="1">
    <source>
        <dbReference type="EMBL" id="CAG8667273.1"/>
    </source>
</evidence>
<dbReference type="EMBL" id="CAJVQC010015453">
    <property type="protein sequence ID" value="CAG8667273.1"/>
    <property type="molecule type" value="Genomic_DNA"/>
</dbReference>
<proteinExistence type="predicted"/>
<sequence>MFAVVTVNNTLSSSSTTTQRPSVVINFLYKLTEIAAYTSVIFNDFYQIISAGDKIKQEVEKNDRISKRINNRYPSIDMLQISVDDSNDPDV</sequence>
<comment type="caution">
    <text evidence="1">The sequence shown here is derived from an EMBL/GenBank/DDBJ whole genome shotgun (WGS) entry which is preliminary data.</text>
</comment>
<accession>A0ACA9NMS6</accession>
<name>A0ACA9NMS6_9GLOM</name>
<protein>
    <submittedName>
        <fullName evidence="1">12799_t:CDS:1</fullName>
    </submittedName>
</protein>
<gene>
    <name evidence="1" type="ORF">RPERSI_LOCUS8525</name>
</gene>
<organism evidence="1 2">
    <name type="scientific">Racocetra persica</name>
    <dbReference type="NCBI Taxonomy" id="160502"/>
    <lineage>
        <taxon>Eukaryota</taxon>
        <taxon>Fungi</taxon>
        <taxon>Fungi incertae sedis</taxon>
        <taxon>Mucoromycota</taxon>
        <taxon>Glomeromycotina</taxon>
        <taxon>Glomeromycetes</taxon>
        <taxon>Diversisporales</taxon>
        <taxon>Gigasporaceae</taxon>
        <taxon>Racocetra</taxon>
    </lineage>
</organism>
<evidence type="ECO:0000313" key="2">
    <source>
        <dbReference type="Proteomes" id="UP000789920"/>
    </source>
</evidence>